<dbReference type="EMBL" id="CAJNNW010029416">
    <property type="protein sequence ID" value="CAE8700191.1"/>
    <property type="molecule type" value="Genomic_DNA"/>
</dbReference>
<evidence type="ECO:0000313" key="2">
    <source>
        <dbReference type="EMBL" id="CAE8700191.1"/>
    </source>
</evidence>
<sequence>MSVVYRCSLVVERCQACVLLACVHRFTSRVQCHVQPHCTLVLCRQQNSQKSAVSLLTLVRFKFAGHISLKYVRQKCVSRQNAESIVFVGCCCCIVVVLS</sequence>
<evidence type="ECO:0000313" key="1">
    <source>
        <dbReference type="EMBL" id="CAE8618049.1"/>
    </source>
</evidence>
<dbReference type="EMBL" id="CAJNNV010026380">
    <property type="protein sequence ID" value="CAE8618049.1"/>
    <property type="molecule type" value="Genomic_DNA"/>
</dbReference>
<proteinExistence type="predicted"/>
<comment type="caution">
    <text evidence="2">The sequence shown here is derived from an EMBL/GenBank/DDBJ whole genome shotgun (WGS) entry which is preliminary data.</text>
</comment>
<dbReference type="AlphaFoldDB" id="A0A813KGQ4"/>
<keyword evidence="4" id="KW-1185">Reference proteome</keyword>
<name>A0A813KGQ4_POLGL</name>
<dbReference type="Proteomes" id="UP000654075">
    <property type="component" value="Unassembled WGS sequence"/>
</dbReference>
<protein>
    <submittedName>
        <fullName evidence="2">Uncharacterized protein</fullName>
    </submittedName>
</protein>
<accession>A0A813KGQ4</accession>
<organism evidence="2 3">
    <name type="scientific">Polarella glacialis</name>
    <name type="common">Dinoflagellate</name>
    <dbReference type="NCBI Taxonomy" id="89957"/>
    <lineage>
        <taxon>Eukaryota</taxon>
        <taxon>Sar</taxon>
        <taxon>Alveolata</taxon>
        <taxon>Dinophyceae</taxon>
        <taxon>Suessiales</taxon>
        <taxon>Suessiaceae</taxon>
        <taxon>Polarella</taxon>
    </lineage>
</organism>
<evidence type="ECO:0000313" key="4">
    <source>
        <dbReference type="Proteomes" id="UP000654075"/>
    </source>
</evidence>
<evidence type="ECO:0000313" key="3">
    <source>
        <dbReference type="Proteomes" id="UP000626109"/>
    </source>
</evidence>
<gene>
    <name evidence="1" type="ORF">PGLA1383_LOCUS35705</name>
    <name evidence="2" type="ORF">PGLA2088_LOCUS31496</name>
</gene>
<reference evidence="2" key="1">
    <citation type="submission" date="2021-02" db="EMBL/GenBank/DDBJ databases">
        <authorList>
            <person name="Dougan E. K."/>
            <person name="Rhodes N."/>
            <person name="Thang M."/>
            <person name="Chan C."/>
        </authorList>
    </citation>
    <scope>NUCLEOTIDE SEQUENCE</scope>
</reference>
<dbReference type="Proteomes" id="UP000626109">
    <property type="component" value="Unassembled WGS sequence"/>
</dbReference>